<sequence>MGFWQAVASRAQSCPNKSAVIAPSGNLTFSQLAGRAHRLARTLKSHEQQRIGMLTRDPITMAVGFHATSLAGKTLVVLDPSWPQALLDSMLGTLACKLVITDCPNRLGETGLADPLVLSPESDCSPWELHEHENERELLIICTSGSTARPKAISRTADSWLASLAAGAEILMATEEAVTLSPGPVSHGLGLYSLIESIHTGGTFIGAGHWRPEAINSLLSQVACNRIVSVPTILGRLPTHLEPQHLSNIRWVISGGETLPAQLVSRLHALPALESCIEYFGSSEHSLIAYAHRGTTAKDTGCFSGRLFPGVSVHFHDVDPKTGSGAAYIDSPYNANGYDPATAPPIAQCGNSTGILDRGMQSHDGTITFMRRDDGMLNLNGNNIHPSEIIDVLATLNILDATVQVEQEKGHSRLIVHVLSPAVDSEYLQKRLFELLPAFKVPHEIIVHKAWPLTFSGKSSAIWTADATPEPLTRIRLR</sequence>
<dbReference type="InterPro" id="IPR045851">
    <property type="entry name" value="AMP-bd_C_sf"/>
</dbReference>
<dbReference type="Pfam" id="PF00501">
    <property type="entry name" value="AMP-binding"/>
    <property type="match status" value="1"/>
</dbReference>
<organism evidence="2 3">
    <name type="scientific">Glutamicibacter mishrai</name>
    <dbReference type="NCBI Taxonomy" id="1775880"/>
    <lineage>
        <taxon>Bacteria</taxon>
        <taxon>Bacillati</taxon>
        <taxon>Actinomycetota</taxon>
        <taxon>Actinomycetes</taxon>
        <taxon>Micrococcales</taxon>
        <taxon>Micrococcaceae</taxon>
        <taxon>Glutamicibacter</taxon>
    </lineage>
</organism>
<accession>A0A6H0SDR0</accession>
<dbReference type="SUPFAM" id="SSF56801">
    <property type="entry name" value="Acetyl-CoA synthetase-like"/>
    <property type="match status" value="1"/>
</dbReference>
<dbReference type="PANTHER" id="PTHR43767">
    <property type="entry name" value="LONG-CHAIN-FATTY-ACID--COA LIGASE"/>
    <property type="match status" value="1"/>
</dbReference>
<evidence type="ECO:0000313" key="2">
    <source>
        <dbReference type="EMBL" id="QIV85782.1"/>
    </source>
</evidence>
<dbReference type="InterPro" id="IPR050237">
    <property type="entry name" value="ATP-dep_AMP-bd_enzyme"/>
</dbReference>
<evidence type="ECO:0000313" key="3">
    <source>
        <dbReference type="Proteomes" id="UP000502331"/>
    </source>
</evidence>
<dbReference type="RefSeq" id="WP_172511032.1">
    <property type="nucleotide sequence ID" value="NZ_CP032549.1"/>
</dbReference>
<dbReference type="InterPro" id="IPR042099">
    <property type="entry name" value="ANL_N_sf"/>
</dbReference>
<dbReference type="AlphaFoldDB" id="A0A6H0SDR0"/>
<dbReference type="Gene3D" id="3.30.300.30">
    <property type="match status" value="1"/>
</dbReference>
<dbReference type="GO" id="GO:0016874">
    <property type="term" value="F:ligase activity"/>
    <property type="evidence" value="ECO:0007669"/>
    <property type="project" value="UniProtKB-KW"/>
</dbReference>
<dbReference type="Proteomes" id="UP000502331">
    <property type="component" value="Chromosome"/>
</dbReference>
<gene>
    <name evidence="2" type="ORF">D3791_00790</name>
</gene>
<dbReference type="PANTHER" id="PTHR43767:SF10">
    <property type="entry name" value="SURFACTIN SYNTHASE SUBUNIT 1"/>
    <property type="match status" value="1"/>
</dbReference>
<protein>
    <submittedName>
        <fullName evidence="2">Long-chain fatty acid--CoA ligase</fullName>
    </submittedName>
</protein>
<keyword evidence="3" id="KW-1185">Reference proteome</keyword>
<name>A0A6H0SDR0_9MICC</name>
<keyword evidence="2" id="KW-0436">Ligase</keyword>
<dbReference type="EMBL" id="CP032549">
    <property type="protein sequence ID" value="QIV85782.1"/>
    <property type="molecule type" value="Genomic_DNA"/>
</dbReference>
<feature type="domain" description="AMP-dependent synthetase/ligase" evidence="1">
    <location>
        <begin position="9"/>
        <end position="338"/>
    </location>
</feature>
<evidence type="ECO:0000259" key="1">
    <source>
        <dbReference type="Pfam" id="PF00501"/>
    </source>
</evidence>
<dbReference type="Gene3D" id="3.40.50.12780">
    <property type="entry name" value="N-terminal domain of ligase-like"/>
    <property type="match status" value="1"/>
</dbReference>
<proteinExistence type="predicted"/>
<dbReference type="InterPro" id="IPR000873">
    <property type="entry name" value="AMP-dep_synth/lig_dom"/>
</dbReference>
<reference evidence="2 3" key="1">
    <citation type="submission" date="2018-09" db="EMBL/GenBank/DDBJ databases">
        <title>Glutamicibacter mishrai S5-52T (LMG 29155T = KCTC 39846T).</title>
        <authorList>
            <person name="Das S.K."/>
        </authorList>
    </citation>
    <scope>NUCLEOTIDE SEQUENCE [LARGE SCALE GENOMIC DNA]</scope>
    <source>
        <strain evidence="2 3">S5-52</strain>
    </source>
</reference>